<organism evidence="6 7">
    <name type="scientific">Holothuria leucospilota</name>
    <name type="common">Black long sea cucumber</name>
    <name type="synonym">Mertensiothuria leucospilota</name>
    <dbReference type="NCBI Taxonomy" id="206669"/>
    <lineage>
        <taxon>Eukaryota</taxon>
        <taxon>Metazoa</taxon>
        <taxon>Echinodermata</taxon>
        <taxon>Eleutherozoa</taxon>
        <taxon>Echinozoa</taxon>
        <taxon>Holothuroidea</taxon>
        <taxon>Aspidochirotacea</taxon>
        <taxon>Aspidochirotida</taxon>
        <taxon>Holothuriidae</taxon>
        <taxon>Holothuria</taxon>
    </lineage>
</organism>
<dbReference type="PRINTS" id="PR00304">
    <property type="entry name" value="TCOMPLEXTCP1"/>
</dbReference>
<dbReference type="SUPFAM" id="SSF48592">
    <property type="entry name" value="GroEL equatorial domain-like"/>
    <property type="match status" value="1"/>
</dbReference>
<keyword evidence="3 5" id="KW-0067">ATP-binding</keyword>
<evidence type="ECO:0000313" key="7">
    <source>
        <dbReference type="Proteomes" id="UP001152320"/>
    </source>
</evidence>
<sequence>MEVAEQSIKKCINVLETLEEVLAPLFGPCGKQALISTNCGACIVTKAGSTIIKSCFMPHPVTKWVKERVEGHQQTTGDNCKSFILLLLEIFRRITVRHSHTGGPNVSSFSGLSLEKFCQEVSPSFSYLARDILPQTVLSVVLKSDMCIRVPTDDMDAFWEIAKELICSNLQGNLSENCAKLLCDLTVEFVQSVSYHHENLEDRIHFVLKNFPLLCQEVGGFPVSESHTLDGVLISRDFLYYDSSLHSTEGAVMVVLMACDFNTDHKTANVYVSMSEMDQIEAILTSNETKWSRFVARLQKLDIKVLISVEIVPQPLVALCRQAGISVIHSILLEELTHISDRIDVPLLYDLDDVDIPAIKVNFCKRVIFGKEAFTNLRFLSKNGAALKHLVVCGPTSSICKSYSIAIQDSLRNLLVCLDGEIEPRTDASTSQGHRGEKVLFVVHGGGTVELTASDVLKKWARHCRDDKLSFVALCFAEALEVIPRMLHENSYKADGKRFLEGKLKRMQGGNNCRGINTRTGCWQPSSELGIIESLASKLLLWQNVLDTFCDLVRLDAVVGVKTSSTVCEDGSFL</sequence>
<evidence type="ECO:0000256" key="5">
    <source>
        <dbReference type="RuleBase" id="RU004187"/>
    </source>
</evidence>
<keyword evidence="7" id="KW-1185">Reference proteome</keyword>
<dbReference type="InterPro" id="IPR027413">
    <property type="entry name" value="GROEL-like_equatorial_sf"/>
</dbReference>
<dbReference type="InterPro" id="IPR042619">
    <property type="entry name" value="BBS10"/>
</dbReference>
<dbReference type="OrthoDB" id="9393833at2759"/>
<dbReference type="AlphaFoldDB" id="A0A9Q1CCJ9"/>
<dbReference type="InterPro" id="IPR002423">
    <property type="entry name" value="Cpn60/GroEL/TCP-1"/>
</dbReference>
<comment type="caution">
    <text evidence="6">The sequence shown here is derived from an EMBL/GenBank/DDBJ whole genome shotgun (WGS) entry which is preliminary data.</text>
</comment>
<gene>
    <name evidence="6" type="ORF">HOLleu_13241</name>
</gene>
<proteinExistence type="inferred from homology"/>
<dbReference type="SUPFAM" id="SSF52029">
    <property type="entry name" value="GroEL apical domain-like"/>
    <property type="match status" value="1"/>
</dbReference>
<name>A0A9Q1CCJ9_HOLLE</name>
<dbReference type="InterPro" id="IPR027409">
    <property type="entry name" value="GroEL-like_apical_dom_sf"/>
</dbReference>
<dbReference type="GO" id="GO:0051131">
    <property type="term" value="P:chaperone-mediated protein complex assembly"/>
    <property type="evidence" value="ECO:0007669"/>
    <property type="project" value="InterPro"/>
</dbReference>
<dbReference type="Gene3D" id="1.10.560.10">
    <property type="entry name" value="GroEL-like equatorial domain"/>
    <property type="match status" value="2"/>
</dbReference>
<dbReference type="EMBL" id="JAIZAY010000005">
    <property type="protein sequence ID" value="KAJ8042233.1"/>
    <property type="molecule type" value="Genomic_DNA"/>
</dbReference>
<dbReference type="PANTHER" id="PTHR14667:SF2">
    <property type="entry name" value="BARDET-BIEDL SYNDROME 10 PROTEIN"/>
    <property type="match status" value="1"/>
</dbReference>
<evidence type="ECO:0000256" key="4">
    <source>
        <dbReference type="ARBA" id="ARBA00023186"/>
    </source>
</evidence>
<protein>
    <submittedName>
        <fullName evidence="6">Bardet-Biedl syndrome 10 protein</fullName>
    </submittedName>
</protein>
<keyword evidence="2 5" id="KW-0547">Nucleotide-binding</keyword>
<accession>A0A9Q1CCJ9</accession>
<evidence type="ECO:0000256" key="2">
    <source>
        <dbReference type="ARBA" id="ARBA00022741"/>
    </source>
</evidence>
<evidence type="ECO:0000256" key="1">
    <source>
        <dbReference type="ARBA" id="ARBA00008020"/>
    </source>
</evidence>
<comment type="similarity">
    <text evidence="1 5">Belongs to the TCP-1 chaperonin family.</text>
</comment>
<dbReference type="GO" id="GO:0005524">
    <property type="term" value="F:ATP binding"/>
    <property type="evidence" value="ECO:0007669"/>
    <property type="project" value="UniProtKB-KW"/>
</dbReference>
<dbReference type="GO" id="GO:0140662">
    <property type="term" value="F:ATP-dependent protein folding chaperone"/>
    <property type="evidence" value="ECO:0007669"/>
    <property type="project" value="InterPro"/>
</dbReference>
<dbReference type="Pfam" id="PF00118">
    <property type="entry name" value="Cpn60_TCP1"/>
    <property type="match status" value="2"/>
</dbReference>
<dbReference type="PANTHER" id="PTHR14667">
    <property type="entry name" value="BARDET-BIEDL SYNDROME 10 PROTEIN"/>
    <property type="match status" value="1"/>
</dbReference>
<evidence type="ECO:0000313" key="6">
    <source>
        <dbReference type="EMBL" id="KAJ8042233.1"/>
    </source>
</evidence>
<evidence type="ECO:0000256" key="3">
    <source>
        <dbReference type="ARBA" id="ARBA00022840"/>
    </source>
</evidence>
<dbReference type="InterPro" id="IPR017998">
    <property type="entry name" value="Chaperone_TCP-1"/>
</dbReference>
<dbReference type="Gene3D" id="3.50.7.10">
    <property type="entry name" value="GroEL"/>
    <property type="match status" value="1"/>
</dbReference>
<keyword evidence="4 5" id="KW-0143">Chaperone</keyword>
<reference evidence="6" key="1">
    <citation type="submission" date="2021-10" db="EMBL/GenBank/DDBJ databases">
        <title>Tropical sea cucumber genome reveals ecological adaptation and Cuvierian tubules defense mechanism.</title>
        <authorList>
            <person name="Chen T."/>
        </authorList>
    </citation>
    <scope>NUCLEOTIDE SEQUENCE</scope>
    <source>
        <strain evidence="6">Nanhai2018</strain>
        <tissue evidence="6">Muscle</tissue>
    </source>
</reference>
<dbReference type="Proteomes" id="UP001152320">
    <property type="component" value="Chromosome 5"/>
</dbReference>